<sequence>MSRRRRAIELPDETAEALRARLRRFVRATRDEATGATGAVPIPFPTHVTVLAGPLRRIRGAREHRMVPVPEGRAGSDACREDDDQPGSAPGGFALDDTGRADGKMTK</sequence>
<reference evidence="3" key="1">
    <citation type="submission" date="2016-10" db="EMBL/GenBank/DDBJ databases">
        <authorList>
            <person name="Varghese N."/>
            <person name="Submissions S."/>
        </authorList>
    </citation>
    <scope>NUCLEOTIDE SEQUENCE [LARGE SCALE GENOMIC DNA]</scope>
    <source>
        <strain evidence="3">DUS833</strain>
    </source>
</reference>
<organism evidence="2 3">
    <name type="scientific">Paraburkholderia tuberum</name>
    <dbReference type="NCBI Taxonomy" id="157910"/>
    <lineage>
        <taxon>Bacteria</taxon>
        <taxon>Pseudomonadati</taxon>
        <taxon>Pseudomonadota</taxon>
        <taxon>Betaproteobacteria</taxon>
        <taxon>Burkholderiales</taxon>
        <taxon>Burkholderiaceae</taxon>
        <taxon>Paraburkholderia</taxon>
    </lineage>
</organism>
<evidence type="ECO:0000313" key="2">
    <source>
        <dbReference type="EMBL" id="SDR44816.1"/>
    </source>
</evidence>
<dbReference type="Proteomes" id="UP000199365">
    <property type="component" value="Unassembled WGS sequence"/>
</dbReference>
<name>A0A1H1J5D1_9BURK</name>
<evidence type="ECO:0000313" key="3">
    <source>
        <dbReference type="Proteomes" id="UP000199365"/>
    </source>
</evidence>
<feature type="compositionally biased region" description="Basic and acidic residues" evidence="1">
    <location>
        <begin position="97"/>
        <end position="107"/>
    </location>
</feature>
<dbReference type="AlphaFoldDB" id="A0A1H1J5D1"/>
<proteinExistence type="predicted"/>
<protein>
    <submittedName>
        <fullName evidence="2">Uncharacterized protein</fullName>
    </submittedName>
</protein>
<feature type="region of interest" description="Disordered" evidence="1">
    <location>
        <begin position="61"/>
        <end position="107"/>
    </location>
</feature>
<keyword evidence="3" id="KW-1185">Reference proteome</keyword>
<accession>A0A1H1J5D1</accession>
<dbReference type="EMBL" id="FNKX01000002">
    <property type="protein sequence ID" value="SDR44816.1"/>
    <property type="molecule type" value="Genomic_DNA"/>
</dbReference>
<dbReference type="STRING" id="157910.SAMN05445850_4153"/>
<gene>
    <name evidence="2" type="ORF">SAMN05445850_4153</name>
</gene>
<evidence type="ECO:0000256" key="1">
    <source>
        <dbReference type="SAM" id="MobiDB-lite"/>
    </source>
</evidence>